<evidence type="ECO:0000313" key="3">
    <source>
        <dbReference type="Proteomes" id="UP000828390"/>
    </source>
</evidence>
<evidence type="ECO:0000313" key="2">
    <source>
        <dbReference type="EMBL" id="KAH3796234.1"/>
    </source>
</evidence>
<sequence>MQFFYVIIFLVTCIGLPEILDFSGKTSISHVELECRAIGQPVPTVTVTSVQQPVTSDLSGHTVTKFQLDGIVGKRVTINAGRVMTQYTCIAENRQGKDQLTITGLPNTLGFYRFMNMY</sequence>
<dbReference type="Proteomes" id="UP000828390">
    <property type="component" value="Unassembled WGS sequence"/>
</dbReference>
<keyword evidence="1" id="KW-0732">Signal</keyword>
<comment type="caution">
    <text evidence="2">The sequence shown here is derived from an EMBL/GenBank/DDBJ whole genome shotgun (WGS) entry which is preliminary data.</text>
</comment>
<gene>
    <name evidence="2" type="ORF">DPMN_149802</name>
</gene>
<dbReference type="EMBL" id="JAIWYP010000007">
    <property type="protein sequence ID" value="KAH3796234.1"/>
    <property type="molecule type" value="Genomic_DNA"/>
</dbReference>
<protein>
    <submittedName>
        <fullName evidence="2">Uncharacterized protein</fullName>
    </submittedName>
</protein>
<keyword evidence="3" id="KW-1185">Reference proteome</keyword>
<dbReference type="SUPFAM" id="SSF48726">
    <property type="entry name" value="Immunoglobulin"/>
    <property type="match status" value="1"/>
</dbReference>
<dbReference type="AlphaFoldDB" id="A0A9D4J519"/>
<feature type="chain" id="PRO_5039183536" evidence="1">
    <location>
        <begin position="16"/>
        <end position="118"/>
    </location>
</feature>
<organism evidence="2 3">
    <name type="scientific">Dreissena polymorpha</name>
    <name type="common">Zebra mussel</name>
    <name type="synonym">Mytilus polymorpha</name>
    <dbReference type="NCBI Taxonomy" id="45954"/>
    <lineage>
        <taxon>Eukaryota</taxon>
        <taxon>Metazoa</taxon>
        <taxon>Spiralia</taxon>
        <taxon>Lophotrochozoa</taxon>
        <taxon>Mollusca</taxon>
        <taxon>Bivalvia</taxon>
        <taxon>Autobranchia</taxon>
        <taxon>Heteroconchia</taxon>
        <taxon>Euheterodonta</taxon>
        <taxon>Imparidentia</taxon>
        <taxon>Neoheterodontei</taxon>
        <taxon>Myida</taxon>
        <taxon>Dreissenoidea</taxon>
        <taxon>Dreissenidae</taxon>
        <taxon>Dreissena</taxon>
    </lineage>
</organism>
<evidence type="ECO:0000256" key="1">
    <source>
        <dbReference type="SAM" id="SignalP"/>
    </source>
</evidence>
<reference evidence="2" key="1">
    <citation type="journal article" date="2019" name="bioRxiv">
        <title>The Genome of the Zebra Mussel, Dreissena polymorpha: A Resource for Invasive Species Research.</title>
        <authorList>
            <person name="McCartney M.A."/>
            <person name="Auch B."/>
            <person name="Kono T."/>
            <person name="Mallez S."/>
            <person name="Zhang Y."/>
            <person name="Obille A."/>
            <person name="Becker A."/>
            <person name="Abrahante J.E."/>
            <person name="Garbe J."/>
            <person name="Badalamenti J.P."/>
            <person name="Herman A."/>
            <person name="Mangelson H."/>
            <person name="Liachko I."/>
            <person name="Sullivan S."/>
            <person name="Sone E.D."/>
            <person name="Koren S."/>
            <person name="Silverstein K.A.T."/>
            <person name="Beckman K.B."/>
            <person name="Gohl D.M."/>
        </authorList>
    </citation>
    <scope>NUCLEOTIDE SEQUENCE</scope>
    <source>
        <strain evidence="2">Duluth1</strain>
        <tissue evidence="2">Whole animal</tissue>
    </source>
</reference>
<dbReference type="Gene3D" id="2.60.40.10">
    <property type="entry name" value="Immunoglobulins"/>
    <property type="match status" value="1"/>
</dbReference>
<name>A0A9D4J519_DREPO</name>
<reference evidence="2" key="2">
    <citation type="submission" date="2020-11" db="EMBL/GenBank/DDBJ databases">
        <authorList>
            <person name="McCartney M.A."/>
            <person name="Auch B."/>
            <person name="Kono T."/>
            <person name="Mallez S."/>
            <person name="Becker A."/>
            <person name="Gohl D.M."/>
            <person name="Silverstein K.A.T."/>
            <person name="Koren S."/>
            <person name="Bechman K.B."/>
            <person name="Herman A."/>
            <person name="Abrahante J.E."/>
            <person name="Garbe J."/>
        </authorList>
    </citation>
    <scope>NUCLEOTIDE SEQUENCE</scope>
    <source>
        <strain evidence="2">Duluth1</strain>
        <tissue evidence="2">Whole animal</tissue>
    </source>
</reference>
<feature type="signal peptide" evidence="1">
    <location>
        <begin position="1"/>
        <end position="15"/>
    </location>
</feature>
<dbReference type="InterPro" id="IPR013783">
    <property type="entry name" value="Ig-like_fold"/>
</dbReference>
<accession>A0A9D4J519</accession>
<proteinExistence type="predicted"/>
<dbReference type="InterPro" id="IPR036179">
    <property type="entry name" value="Ig-like_dom_sf"/>
</dbReference>